<dbReference type="InterPro" id="IPR008920">
    <property type="entry name" value="TF_FadR/GntR_C"/>
</dbReference>
<evidence type="ECO:0000256" key="2">
    <source>
        <dbReference type="ARBA" id="ARBA00023015"/>
    </source>
</evidence>
<evidence type="ECO:0000256" key="5">
    <source>
        <dbReference type="ARBA" id="ARBA00037357"/>
    </source>
</evidence>
<dbReference type="Pfam" id="PF00392">
    <property type="entry name" value="GntR"/>
    <property type="match status" value="1"/>
</dbReference>
<evidence type="ECO:0000256" key="4">
    <source>
        <dbReference type="ARBA" id="ARBA00023163"/>
    </source>
</evidence>
<feature type="domain" description="HTH gntR-type" evidence="7">
    <location>
        <begin position="8"/>
        <end position="76"/>
    </location>
</feature>
<gene>
    <name evidence="8" type="ORF">SAE02_46980</name>
</gene>
<dbReference type="SMART" id="SM00895">
    <property type="entry name" value="FCD"/>
    <property type="match status" value="1"/>
</dbReference>
<dbReference type="EMBL" id="BJYZ01000022">
    <property type="protein sequence ID" value="GEO40550.1"/>
    <property type="molecule type" value="Genomic_DNA"/>
</dbReference>
<evidence type="ECO:0000259" key="7">
    <source>
        <dbReference type="PROSITE" id="PS50949"/>
    </source>
</evidence>
<reference evidence="8 9" key="1">
    <citation type="submission" date="2019-07" db="EMBL/GenBank/DDBJ databases">
        <title>Whole genome shotgun sequence of Skermanella aerolata NBRC 106429.</title>
        <authorList>
            <person name="Hosoyama A."/>
            <person name="Uohara A."/>
            <person name="Ohji S."/>
            <person name="Ichikawa N."/>
        </authorList>
    </citation>
    <scope>NUCLEOTIDE SEQUENCE [LARGE SCALE GENOMIC DNA]</scope>
    <source>
        <strain evidence="8 9">NBRC 106429</strain>
    </source>
</reference>
<evidence type="ECO:0000313" key="9">
    <source>
        <dbReference type="Proteomes" id="UP000321523"/>
    </source>
</evidence>
<dbReference type="OrthoDB" id="5450856at2"/>
<dbReference type="PANTHER" id="PTHR43537:SF34">
    <property type="entry name" value="PYRUVATE DEHYDROGENASE COMPLEX REPRESSOR"/>
    <property type="match status" value="1"/>
</dbReference>
<organism evidence="8 9">
    <name type="scientific">Skermanella aerolata</name>
    <dbReference type="NCBI Taxonomy" id="393310"/>
    <lineage>
        <taxon>Bacteria</taxon>
        <taxon>Pseudomonadati</taxon>
        <taxon>Pseudomonadota</taxon>
        <taxon>Alphaproteobacteria</taxon>
        <taxon>Rhodospirillales</taxon>
        <taxon>Azospirillaceae</taxon>
        <taxon>Skermanella</taxon>
    </lineage>
</organism>
<keyword evidence="4" id="KW-0804">Transcription</keyword>
<dbReference type="SUPFAM" id="SSF46785">
    <property type="entry name" value="Winged helix' DNA-binding domain"/>
    <property type="match status" value="1"/>
</dbReference>
<keyword evidence="1" id="KW-0678">Repressor</keyword>
<dbReference type="Pfam" id="PF07729">
    <property type="entry name" value="FCD"/>
    <property type="match status" value="1"/>
</dbReference>
<name>A0A512DWD7_9PROT</name>
<keyword evidence="3" id="KW-0238">DNA-binding</keyword>
<dbReference type="Gene3D" id="1.20.120.530">
    <property type="entry name" value="GntR ligand-binding domain-like"/>
    <property type="match status" value="1"/>
</dbReference>
<dbReference type="Proteomes" id="UP000321523">
    <property type="component" value="Unassembled WGS sequence"/>
</dbReference>
<dbReference type="SMART" id="SM00345">
    <property type="entry name" value="HTH_GNTR"/>
    <property type="match status" value="1"/>
</dbReference>
<dbReference type="PANTHER" id="PTHR43537">
    <property type="entry name" value="TRANSCRIPTIONAL REGULATOR, GNTR FAMILY"/>
    <property type="match status" value="1"/>
</dbReference>
<dbReference type="SUPFAM" id="SSF48008">
    <property type="entry name" value="GntR ligand-binding domain-like"/>
    <property type="match status" value="1"/>
</dbReference>
<dbReference type="RefSeq" id="WP_084720800.1">
    <property type="nucleotide sequence ID" value="NZ_BJYZ01000022.1"/>
</dbReference>
<dbReference type="GO" id="GO:0003677">
    <property type="term" value="F:DNA binding"/>
    <property type="evidence" value="ECO:0007669"/>
    <property type="project" value="UniProtKB-KW"/>
</dbReference>
<protein>
    <recommendedName>
        <fullName evidence="6">Pyruvate dehydrogenase complex repressor</fullName>
    </recommendedName>
</protein>
<evidence type="ECO:0000313" key="8">
    <source>
        <dbReference type="EMBL" id="GEO40550.1"/>
    </source>
</evidence>
<keyword evidence="9" id="KW-1185">Reference proteome</keyword>
<dbReference type="InterPro" id="IPR000524">
    <property type="entry name" value="Tscrpt_reg_HTH_GntR"/>
</dbReference>
<dbReference type="InterPro" id="IPR036390">
    <property type="entry name" value="WH_DNA-bd_sf"/>
</dbReference>
<dbReference type="AlphaFoldDB" id="A0A512DWD7"/>
<keyword evidence="2" id="KW-0805">Transcription regulation</keyword>
<dbReference type="InterPro" id="IPR036388">
    <property type="entry name" value="WH-like_DNA-bd_sf"/>
</dbReference>
<sequence length="258" mass="28745">MTDPIRPAKLADAIAERLEQLILEGSLRPGERLLPERELAQRFDVSRPSLREALEKLENRGLLVSGRGGATHVAPLLDESFTAPLSNVVLTNPDATYDYLEFRGLAESSAAYLAALRGTEIDRELIQGCFEAMEAAHQKDDPTDEANADADFHLAIYEASHNLFMLHVMRSLSDMLRKDVFYNRANLYLRRNVRDLLLAQHRAIRDGIMAGDAEAARQAAREHMAFTSGALKEIAKADARLEVSLNRIARHDIVSASR</sequence>
<dbReference type="InterPro" id="IPR011711">
    <property type="entry name" value="GntR_C"/>
</dbReference>
<comment type="caution">
    <text evidence="8">The sequence shown here is derived from an EMBL/GenBank/DDBJ whole genome shotgun (WGS) entry which is preliminary data.</text>
</comment>
<evidence type="ECO:0000256" key="6">
    <source>
        <dbReference type="ARBA" id="ARBA00039592"/>
    </source>
</evidence>
<dbReference type="PRINTS" id="PR00035">
    <property type="entry name" value="HTHGNTR"/>
</dbReference>
<evidence type="ECO:0000256" key="1">
    <source>
        <dbReference type="ARBA" id="ARBA00022491"/>
    </source>
</evidence>
<accession>A0A512DWD7</accession>
<proteinExistence type="predicted"/>
<dbReference type="Gene3D" id="1.10.10.10">
    <property type="entry name" value="Winged helix-like DNA-binding domain superfamily/Winged helix DNA-binding domain"/>
    <property type="match status" value="1"/>
</dbReference>
<dbReference type="GO" id="GO:0003700">
    <property type="term" value="F:DNA-binding transcription factor activity"/>
    <property type="evidence" value="ECO:0007669"/>
    <property type="project" value="InterPro"/>
</dbReference>
<dbReference type="CDD" id="cd07377">
    <property type="entry name" value="WHTH_GntR"/>
    <property type="match status" value="1"/>
</dbReference>
<evidence type="ECO:0000256" key="3">
    <source>
        <dbReference type="ARBA" id="ARBA00023125"/>
    </source>
</evidence>
<dbReference type="PROSITE" id="PS50949">
    <property type="entry name" value="HTH_GNTR"/>
    <property type="match status" value="1"/>
</dbReference>
<comment type="function">
    <text evidence="5">Transcriptional repressor for the pyruvate dehydrogenase complex genes aceEF and lpd.</text>
</comment>